<evidence type="ECO:0000259" key="6">
    <source>
        <dbReference type="PROSITE" id="PS51352"/>
    </source>
</evidence>
<dbReference type="PANTHER" id="PTHR42852">
    <property type="entry name" value="THIOL:DISULFIDE INTERCHANGE PROTEIN DSBE"/>
    <property type="match status" value="1"/>
</dbReference>
<comment type="caution">
    <text evidence="7">The sequence shown here is derived from an EMBL/GenBank/DDBJ whole genome shotgun (WGS) entry which is preliminary data.</text>
</comment>
<feature type="domain" description="Thioredoxin" evidence="6">
    <location>
        <begin position="34"/>
        <end position="185"/>
    </location>
</feature>
<sequence length="190" mass="21345">MRKVLFYVPLVLFLALALFLLSGLFSDPRERASAALDTALPDFALADLMQPQHIWTPEQLRGEAFLLNVWGTWCPTCNAELGYLTELRSQGVKIVGLYYELPRDPAFDAPFDLAVLQQDVTQKLAQHGNPYQFNILDLQRSLALDLGVSGAPETFIIDANGVVRAHHIGDINPQVWRTKLAPLYQQWSQP</sequence>
<dbReference type="GO" id="GO:0005886">
    <property type="term" value="C:plasma membrane"/>
    <property type="evidence" value="ECO:0007669"/>
    <property type="project" value="UniProtKB-SubCell"/>
</dbReference>
<dbReference type="GO" id="GO:0015036">
    <property type="term" value="F:disulfide oxidoreductase activity"/>
    <property type="evidence" value="ECO:0007669"/>
    <property type="project" value="InterPro"/>
</dbReference>
<evidence type="ECO:0000256" key="2">
    <source>
        <dbReference type="ARBA" id="ARBA00007758"/>
    </source>
</evidence>
<keyword evidence="4" id="KW-1015">Disulfide bond</keyword>
<keyword evidence="5" id="KW-0676">Redox-active center</keyword>
<evidence type="ECO:0000256" key="3">
    <source>
        <dbReference type="ARBA" id="ARBA00022748"/>
    </source>
</evidence>
<dbReference type="InterPro" id="IPR017937">
    <property type="entry name" value="Thioredoxin_CS"/>
</dbReference>
<dbReference type="SUPFAM" id="SSF52833">
    <property type="entry name" value="Thioredoxin-like"/>
    <property type="match status" value="1"/>
</dbReference>
<evidence type="ECO:0000313" key="8">
    <source>
        <dbReference type="Proteomes" id="UP000523161"/>
    </source>
</evidence>
<comment type="subcellular location">
    <subcellularLocation>
        <location evidence="1">Cell inner membrane</location>
        <topology evidence="1">Single-pass membrane protein</topology>
        <orientation evidence="1">Periplasmic side</orientation>
    </subcellularLocation>
</comment>
<dbReference type="GO" id="GO:0017004">
    <property type="term" value="P:cytochrome complex assembly"/>
    <property type="evidence" value="ECO:0007669"/>
    <property type="project" value="UniProtKB-KW"/>
</dbReference>
<dbReference type="PROSITE" id="PS51352">
    <property type="entry name" value="THIOREDOXIN_2"/>
    <property type="match status" value="1"/>
</dbReference>
<dbReference type="InterPro" id="IPR013766">
    <property type="entry name" value="Thioredoxin_domain"/>
</dbReference>
<dbReference type="EMBL" id="JABSOD010000005">
    <property type="protein sequence ID" value="NRQ42261.1"/>
    <property type="molecule type" value="Genomic_DNA"/>
</dbReference>
<name>A0A7Y5AQW9_9GAMM</name>
<dbReference type="PROSITE" id="PS00194">
    <property type="entry name" value="THIOREDOXIN_1"/>
    <property type="match status" value="1"/>
</dbReference>
<keyword evidence="3" id="KW-0201">Cytochrome c-type biogenesis</keyword>
<evidence type="ECO:0000256" key="4">
    <source>
        <dbReference type="ARBA" id="ARBA00023157"/>
    </source>
</evidence>
<dbReference type="Pfam" id="PF08534">
    <property type="entry name" value="Redoxin"/>
    <property type="match status" value="1"/>
</dbReference>
<organism evidence="7 8">
    <name type="scientific">Rheinheimera lutimaris</name>
    <dbReference type="NCBI Taxonomy" id="2740584"/>
    <lineage>
        <taxon>Bacteria</taxon>
        <taxon>Pseudomonadati</taxon>
        <taxon>Pseudomonadota</taxon>
        <taxon>Gammaproteobacteria</taxon>
        <taxon>Chromatiales</taxon>
        <taxon>Chromatiaceae</taxon>
        <taxon>Rheinheimera</taxon>
    </lineage>
</organism>
<accession>A0A7Y5AQW9</accession>
<keyword evidence="8" id="KW-1185">Reference proteome</keyword>
<dbReference type="AlphaFoldDB" id="A0A7Y5AQW9"/>
<protein>
    <submittedName>
        <fullName evidence="7">DsbE family thiol:disulfide interchange protein</fullName>
    </submittedName>
</protein>
<gene>
    <name evidence="7" type="ORF">HRH59_06720</name>
</gene>
<dbReference type="InterPro" id="IPR050553">
    <property type="entry name" value="Thioredoxin_ResA/DsbE_sf"/>
</dbReference>
<comment type="similarity">
    <text evidence="2">Belongs to the thioredoxin family. DsbE subfamily.</text>
</comment>
<proteinExistence type="inferred from homology"/>
<dbReference type="InterPro" id="IPR004799">
    <property type="entry name" value="Periplasmic_diS_OxRdtase_DsbE"/>
</dbReference>
<dbReference type="Proteomes" id="UP000523161">
    <property type="component" value="Unassembled WGS sequence"/>
</dbReference>
<dbReference type="PANTHER" id="PTHR42852:SF6">
    <property type="entry name" value="THIOL:DISULFIDE INTERCHANGE PROTEIN DSBE"/>
    <property type="match status" value="1"/>
</dbReference>
<dbReference type="Gene3D" id="3.40.30.10">
    <property type="entry name" value="Glutaredoxin"/>
    <property type="match status" value="1"/>
</dbReference>
<evidence type="ECO:0000256" key="1">
    <source>
        <dbReference type="ARBA" id="ARBA00004383"/>
    </source>
</evidence>
<dbReference type="NCBIfam" id="TIGR00385">
    <property type="entry name" value="dsbE"/>
    <property type="match status" value="1"/>
</dbReference>
<dbReference type="RefSeq" id="WP_173500501.1">
    <property type="nucleotide sequence ID" value="NZ_JABSOD010000005.1"/>
</dbReference>
<evidence type="ECO:0000256" key="5">
    <source>
        <dbReference type="ARBA" id="ARBA00023284"/>
    </source>
</evidence>
<dbReference type="GO" id="GO:0030288">
    <property type="term" value="C:outer membrane-bounded periplasmic space"/>
    <property type="evidence" value="ECO:0007669"/>
    <property type="project" value="InterPro"/>
</dbReference>
<reference evidence="7 8" key="1">
    <citation type="submission" date="2020-06" db="EMBL/GenBank/DDBJ databases">
        <title>Rheinheimera sp. nov., a marine bacterium isolated from coastal.</title>
        <authorList>
            <person name="Yu Q."/>
            <person name="Qi Y."/>
            <person name="Pu J."/>
        </authorList>
    </citation>
    <scope>NUCLEOTIDE SEQUENCE [LARGE SCALE GENOMIC DNA]</scope>
    <source>
        <strain evidence="7 8">YQF-2</strain>
    </source>
</reference>
<evidence type="ECO:0000313" key="7">
    <source>
        <dbReference type="EMBL" id="NRQ42261.1"/>
    </source>
</evidence>
<dbReference type="InterPro" id="IPR013740">
    <property type="entry name" value="Redoxin"/>
</dbReference>
<dbReference type="InterPro" id="IPR036249">
    <property type="entry name" value="Thioredoxin-like_sf"/>
</dbReference>